<gene>
    <name evidence="3" type="ORF">ODALV1_LOCUS11536</name>
</gene>
<accession>A0ABP1QPA3</accession>
<keyword evidence="2" id="KW-0472">Membrane</keyword>
<feature type="transmembrane region" description="Helical" evidence="2">
    <location>
        <begin position="120"/>
        <end position="141"/>
    </location>
</feature>
<evidence type="ECO:0000256" key="1">
    <source>
        <dbReference type="SAM" id="MobiDB-lite"/>
    </source>
</evidence>
<sequence length="211" mass="23230">MVVNLCPCMALQKGTMLLAVIDAMLSIVNVGTLVIGFLIFDKDDPDFSQSEKVITLVVLIVVTVMCVLQIALAFKLYMGAIKKNYKSCRLWMIISVVVLIVNLLNSIVDSTTTDFEGTSLAGNVISIVYKIFEMFVVYAFLEELKLEESRELNSSSYNTGGSPVFSIQDQQTQTQYSSYPMQTFDNQLSNQGQQTNTNGYASHNGSVVTAA</sequence>
<evidence type="ECO:0000313" key="3">
    <source>
        <dbReference type="EMBL" id="CAL8103727.1"/>
    </source>
</evidence>
<proteinExistence type="predicted"/>
<evidence type="ECO:0008006" key="5">
    <source>
        <dbReference type="Google" id="ProtNLM"/>
    </source>
</evidence>
<dbReference type="EMBL" id="CAXLJM020000035">
    <property type="protein sequence ID" value="CAL8103727.1"/>
    <property type="molecule type" value="Genomic_DNA"/>
</dbReference>
<keyword evidence="2" id="KW-1133">Transmembrane helix</keyword>
<organism evidence="3 4">
    <name type="scientific">Orchesella dallaii</name>
    <dbReference type="NCBI Taxonomy" id="48710"/>
    <lineage>
        <taxon>Eukaryota</taxon>
        <taxon>Metazoa</taxon>
        <taxon>Ecdysozoa</taxon>
        <taxon>Arthropoda</taxon>
        <taxon>Hexapoda</taxon>
        <taxon>Collembola</taxon>
        <taxon>Entomobryomorpha</taxon>
        <taxon>Entomobryoidea</taxon>
        <taxon>Orchesellidae</taxon>
        <taxon>Orchesellinae</taxon>
        <taxon>Orchesella</taxon>
    </lineage>
</organism>
<dbReference type="Proteomes" id="UP001642540">
    <property type="component" value="Unassembled WGS sequence"/>
</dbReference>
<comment type="caution">
    <text evidence="3">The sequence shown here is derived from an EMBL/GenBank/DDBJ whole genome shotgun (WGS) entry which is preliminary data.</text>
</comment>
<evidence type="ECO:0000256" key="2">
    <source>
        <dbReference type="SAM" id="Phobius"/>
    </source>
</evidence>
<evidence type="ECO:0000313" key="4">
    <source>
        <dbReference type="Proteomes" id="UP001642540"/>
    </source>
</evidence>
<feature type="transmembrane region" description="Helical" evidence="2">
    <location>
        <begin position="17"/>
        <end position="40"/>
    </location>
</feature>
<name>A0ABP1QPA3_9HEXA</name>
<feature type="transmembrane region" description="Helical" evidence="2">
    <location>
        <begin position="52"/>
        <end position="78"/>
    </location>
</feature>
<reference evidence="3 4" key="1">
    <citation type="submission" date="2024-08" db="EMBL/GenBank/DDBJ databases">
        <authorList>
            <person name="Cucini C."/>
            <person name="Frati F."/>
        </authorList>
    </citation>
    <scope>NUCLEOTIDE SEQUENCE [LARGE SCALE GENOMIC DNA]</scope>
</reference>
<protein>
    <recommendedName>
        <fullName evidence="5">Transmembrane protein</fullName>
    </recommendedName>
</protein>
<feature type="region of interest" description="Disordered" evidence="1">
    <location>
        <begin position="187"/>
        <end position="211"/>
    </location>
</feature>
<keyword evidence="2" id="KW-0812">Transmembrane</keyword>
<feature type="transmembrane region" description="Helical" evidence="2">
    <location>
        <begin position="90"/>
        <end position="108"/>
    </location>
</feature>
<keyword evidence="4" id="KW-1185">Reference proteome</keyword>